<dbReference type="PANTHER" id="PTHR34598:SF3">
    <property type="entry name" value="OXIDOREDUCTASE AN1597"/>
    <property type="match status" value="1"/>
</dbReference>
<evidence type="ECO:0000313" key="2">
    <source>
        <dbReference type="EMBL" id="KAG5770492.1"/>
    </source>
</evidence>
<dbReference type="EMBL" id="JADFTT010000056">
    <property type="protein sequence ID" value="KAG5770492.1"/>
    <property type="molecule type" value="Genomic_DNA"/>
</dbReference>
<organism evidence="2 3">
    <name type="scientific">Fusarium xylarioides</name>
    <dbReference type="NCBI Taxonomy" id="221167"/>
    <lineage>
        <taxon>Eukaryota</taxon>
        <taxon>Fungi</taxon>
        <taxon>Dikarya</taxon>
        <taxon>Ascomycota</taxon>
        <taxon>Pezizomycotina</taxon>
        <taxon>Sordariomycetes</taxon>
        <taxon>Hypocreomycetidae</taxon>
        <taxon>Hypocreales</taxon>
        <taxon>Nectriaceae</taxon>
        <taxon>Fusarium</taxon>
        <taxon>Fusarium fujikuroi species complex</taxon>
    </lineage>
</organism>
<comment type="similarity">
    <text evidence="1">Belongs to the asaB hydroxylase/desaturase family.</text>
</comment>
<accession>A0A9P7I5T9</accession>
<dbReference type="OrthoDB" id="412788at2759"/>
<comment type="caution">
    <text evidence="2">The sequence shown here is derived from an EMBL/GenBank/DDBJ whole genome shotgun (WGS) entry which is preliminary data.</text>
</comment>
<dbReference type="Proteomes" id="UP000750502">
    <property type="component" value="Unassembled WGS sequence"/>
</dbReference>
<dbReference type="AlphaFoldDB" id="A0A9P7I5T9"/>
<proteinExistence type="inferred from homology"/>
<protein>
    <submittedName>
        <fullName evidence="2">Uncharacterized protein</fullName>
    </submittedName>
</protein>
<dbReference type="PANTHER" id="PTHR34598">
    <property type="entry name" value="BLL6449 PROTEIN"/>
    <property type="match status" value="1"/>
</dbReference>
<keyword evidence="3" id="KW-1185">Reference proteome</keyword>
<name>A0A9P7I5T9_9HYPO</name>
<gene>
    <name evidence="2" type="ORF">H9Q72_002657</name>
</gene>
<reference evidence="2" key="2">
    <citation type="submission" date="2020-10" db="EMBL/GenBank/DDBJ databases">
        <authorList>
            <person name="Peck L.D."/>
            <person name="Nowell R.W."/>
            <person name="Flood J."/>
            <person name="Ryan M.J."/>
            <person name="Barraclough T.G."/>
        </authorList>
    </citation>
    <scope>NUCLEOTIDE SEQUENCE</scope>
    <source>
        <strain evidence="2">IMI 127659i</strain>
    </source>
</reference>
<evidence type="ECO:0000256" key="1">
    <source>
        <dbReference type="ARBA" id="ARBA00023604"/>
    </source>
</evidence>
<dbReference type="InterPro" id="IPR044053">
    <property type="entry name" value="AsaB-like"/>
</dbReference>
<sequence>MDLDIQLPYLKRDDLYRHQKPYTTDFAIDHIPDSVASNHRFDYQNVHVVDAQDSLEKFDLERNGFCFIKAKTSITLESANDTEYVRDVYFPEVEKALHMALPGYERIDYLDHLVRIRDEAFPDKVGEPTTYAQPACLPHSDFSKHGGFLAMKEFFPGQEPFFENRDFDLINSQGVDDVIVFRNTSSKEQRPVSFHAAFDTGLEATDPRHSIELRVVAFRPGGEPYEQK</sequence>
<reference evidence="2" key="1">
    <citation type="journal article" date="2020" name="bioRxiv">
        <title>Historical genomics reveals the evolutionary mechanisms behind multiple outbreaks of the host-specific coffee wilt pathogen Fusarium xylarioides.</title>
        <authorList>
            <person name="Peck D."/>
            <person name="Nowell R.W."/>
            <person name="Flood J."/>
            <person name="Ryan M.J."/>
            <person name="Barraclough T.G."/>
        </authorList>
    </citation>
    <scope>NUCLEOTIDE SEQUENCE</scope>
    <source>
        <strain evidence="2">IMI 127659i</strain>
    </source>
</reference>
<evidence type="ECO:0000313" key="3">
    <source>
        <dbReference type="Proteomes" id="UP000750502"/>
    </source>
</evidence>
<dbReference type="GO" id="GO:0016491">
    <property type="term" value="F:oxidoreductase activity"/>
    <property type="evidence" value="ECO:0007669"/>
    <property type="project" value="InterPro"/>
</dbReference>